<dbReference type="OrthoDB" id="5409186at2759"/>
<evidence type="ECO:0000313" key="3">
    <source>
        <dbReference type="Proteomes" id="UP000799429"/>
    </source>
</evidence>
<dbReference type="AlphaFoldDB" id="A0A9P4VQF5"/>
<feature type="signal peptide" evidence="1">
    <location>
        <begin position="1"/>
        <end position="17"/>
    </location>
</feature>
<sequence>MILSSLNVLLFIGTVAAVWKKIPSGGHGGHQLLGRADCLFGTNCAECWGEGNVPCDFDTCYNPSGGEQCCNGGTFCFGDTPACCRNGPGLSLGTAFESMTGFPSGFSLPTTGFLGSVSVSATLTNSAPTAMATSWDCMSGDSDEDCCQRGGDDWHWCSGGWPNRVCYRPDEGEVCCSDDSVCNTGPDCCSGRDAVATTPSPRPPLSSSDFFSFNTPSSRVRSLETSTEGTTRLVGQTTESSEIAFTETESEGATSTEAEIVSQSTGAAATDAIRGAAAVAVGLVGIALL</sequence>
<keyword evidence="3" id="KW-1185">Reference proteome</keyword>
<organism evidence="2 3">
    <name type="scientific">Patellaria atrata CBS 101060</name>
    <dbReference type="NCBI Taxonomy" id="1346257"/>
    <lineage>
        <taxon>Eukaryota</taxon>
        <taxon>Fungi</taxon>
        <taxon>Dikarya</taxon>
        <taxon>Ascomycota</taxon>
        <taxon>Pezizomycotina</taxon>
        <taxon>Dothideomycetes</taxon>
        <taxon>Dothideomycetes incertae sedis</taxon>
        <taxon>Patellariales</taxon>
        <taxon>Patellariaceae</taxon>
        <taxon>Patellaria</taxon>
    </lineage>
</organism>
<keyword evidence="1" id="KW-0732">Signal</keyword>
<reference evidence="2" key="1">
    <citation type="journal article" date="2020" name="Stud. Mycol.">
        <title>101 Dothideomycetes genomes: a test case for predicting lifestyles and emergence of pathogens.</title>
        <authorList>
            <person name="Haridas S."/>
            <person name="Albert R."/>
            <person name="Binder M."/>
            <person name="Bloem J."/>
            <person name="Labutti K."/>
            <person name="Salamov A."/>
            <person name="Andreopoulos B."/>
            <person name="Baker S."/>
            <person name="Barry K."/>
            <person name="Bills G."/>
            <person name="Bluhm B."/>
            <person name="Cannon C."/>
            <person name="Castanera R."/>
            <person name="Culley D."/>
            <person name="Daum C."/>
            <person name="Ezra D."/>
            <person name="Gonzalez J."/>
            <person name="Henrissat B."/>
            <person name="Kuo A."/>
            <person name="Liang C."/>
            <person name="Lipzen A."/>
            <person name="Lutzoni F."/>
            <person name="Magnuson J."/>
            <person name="Mondo S."/>
            <person name="Nolan M."/>
            <person name="Ohm R."/>
            <person name="Pangilinan J."/>
            <person name="Park H.-J."/>
            <person name="Ramirez L."/>
            <person name="Alfaro M."/>
            <person name="Sun H."/>
            <person name="Tritt A."/>
            <person name="Yoshinaga Y."/>
            <person name="Zwiers L.-H."/>
            <person name="Turgeon B."/>
            <person name="Goodwin S."/>
            <person name="Spatafora J."/>
            <person name="Crous P."/>
            <person name="Grigoriev I."/>
        </authorList>
    </citation>
    <scope>NUCLEOTIDE SEQUENCE</scope>
    <source>
        <strain evidence="2">CBS 101060</strain>
    </source>
</reference>
<accession>A0A9P4VQF5</accession>
<gene>
    <name evidence="2" type="ORF">M501DRAFT_1013257</name>
</gene>
<dbReference type="Proteomes" id="UP000799429">
    <property type="component" value="Unassembled WGS sequence"/>
</dbReference>
<proteinExistence type="predicted"/>
<evidence type="ECO:0000256" key="1">
    <source>
        <dbReference type="SAM" id="SignalP"/>
    </source>
</evidence>
<evidence type="ECO:0000313" key="2">
    <source>
        <dbReference type="EMBL" id="KAF2841871.1"/>
    </source>
</evidence>
<protein>
    <submittedName>
        <fullName evidence="2">Uncharacterized protein</fullName>
    </submittedName>
</protein>
<name>A0A9P4VQF5_9PEZI</name>
<dbReference type="EMBL" id="MU006090">
    <property type="protein sequence ID" value="KAF2841871.1"/>
    <property type="molecule type" value="Genomic_DNA"/>
</dbReference>
<comment type="caution">
    <text evidence="2">The sequence shown here is derived from an EMBL/GenBank/DDBJ whole genome shotgun (WGS) entry which is preliminary data.</text>
</comment>
<feature type="chain" id="PRO_5040163098" evidence="1">
    <location>
        <begin position="18"/>
        <end position="289"/>
    </location>
</feature>